<feature type="non-terminal residue" evidence="1">
    <location>
        <position position="63"/>
    </location>
</feature>
<accession>A0A1G7LXY6</accession>
<name>A0A1G7LXY6_9DEIN</name>
<reference evidence="2" key="1">
    <citation type="submission" date="2016-10" db="EMBL/GenBank/DDBJ databases">
        <authorList>
            <person name="Varghese N."/>
            <person name="Submissions S."/>
        </authorList>
    </citation>
    <scope>NUCLEOTIDE SEQUENCE [LARGE SCALE GENOMIC DNA]</scope>
    <source>
        <strain evidence="2">CGMCC 1.6992</strain>
    </source>
</reference>
<protein>
    <recommendedName>
        <fullName evidence="3">YceI-like domain-containing protein</fullName>
    </recommendedName>
</protein>
<dbReference type="Proteomes" id="UP000199446">
    <property type="component" value="Unassembled WGS sequence"/>
</dbReference>
<sequence length="63" mass="6564">MRASAMGILGLVLLGLAWAAGYAVSGEVRYEARAPLGAFGGVNRTLKGKVEFDPTSGRLQGRV</sequence>
<evidence type="ECO:0000313" key="2">
    <source>
        <dbReference type="Proteomes" id="UP000199446"/>
    </source>
</evidence>
<dbReference type="AlphaFoldDB" id="A0A1G7LXY6"/>
<dbReference type="EMBL" id="FNBC01000082">
    <property type="protein sequence ID" value="SDF53780.1"/>
    <property type="molecule type" value="Genomic_DNA"/>
</dbReference>
<keyword evidence="2" id="KW-1185">Reference proteome</keyword>
<evidence type="ECO:0000313" key="1">
    <source>
        <dbReference type="EMBL" id="SDF53780.1"/>
    </source>
</evidence>
<evidence type="ECO:0008006" key="3">
    <source>
        <dbReference type="Google" id="ProtNLM"/>
    </source>
</evidence>
<proteinExistence type="predicted"/>
<organism evidence="1 2">
    <name type="scientific">Thermus arciformis</name>
    <dbReference type="NCBI Taxonomy" id="482827"/>
    <lineage>
        <taxon>Bacteria</taxon>
        <taxon>Thermotogati</taxon>
        <taxon>Deinococcota</taxon>
        <taxon>Deinococci</taxon>
        <taxon>Thermales</taxon>
        <taxon>Thermaceae</taxon>
        <taxon>Thermus</taxon>
    </lineage>
</organism>
<dbReference type="RefSeq" id="WP_143004386.1">
    <property type="nucleotide sequence ID" value="NZ_FNBC01000082.1"/>
</dbReference>
<gene>
    <name evidence="1" type="ORF">SAMN04488243_1821</name>
</gene>